<evidence type="ECO:0000256" key="10">
    <source>
        <dbReference type="SAM" id="Phobius"/>
    </source>
</evidence>
<dbReference type="PANTHER" id="PTHR43427:SF6">
    <property type="entry name" value="CHLORIDE CHANNEL PROTEIN CLC-E"/>
    <property type="match status" value="1"/>
</dbReference>
<evidence type="ECO:0000313" key="11">
    <source>
        <dbReference type="EMBL" id="ODC04674.1"/>
    </source>
</evidence>
<dbReference type="InterPro" id="IPR050368">
    <property type="entry name" value="ClC-type_chloride_channel"/>
</dbReference>
<dbReference type="CDD" id="cd00400">
    <property type="entry name" value="Voltage_gated_ClC"/>
    <property type="match status" value="1"/>
</dbReference>
<keyword evidence="2" id="KW-0813">Transport</keyword>
<evidence type="ECO:0000256" key="3">
    <source>
        <dbReference type="ARBA" id="ARBA00022692"/>
    </source>
</evidence>
<keyword evidence="4 10" id="KW-1133">Transmembrane helix</keyword>
<evidence type="ECO:0000256" key="1">
    <source>
        <dbReference type="ARBA" id="ARBA00004141"/>
    </source>
</evidence>
<dbReference type="InterPro" id="IPR001807">
    <property type="entry name" value="ClC"/>
</dbReference>
<feature type="transmembrane region" description="Helical" evidence="10">
    <location>
        <begin position="71"/>
        <end position="93"/>
    </location>
</feature>
<organism evidence="11 12">
    <name type="scientific">Terasakiispira papahanaumokuakeensis</name>
    <dbReference type="NCBI Taxonomy" id="197479"/>
    <lineage>
        <taxon>Bacteria</taxon>
        <taxon>Pseudomonadati</taxon>
        <taxon>Pseudomonadota</taxon>
        <taxon>Gammaproteobacteria</taxon>
        <taxon>Oceanospirillales</taxon>
        <taxon>Terasakiispira</taxon>
    </lineage>
</organism>
<name>A0A1E2VCJ0_9GAMM</name>
<accession>A0A1E2VCJ0</accession>
<feature type="transmembrane region" description="Helical" evidence="10">
    <location>
        <begin position="197"/>
        <end position="218"/>
    </location>
</feature>
<comment type="caution">
    <text evidence="11">The sequence shown here is derived from an EMBL/GenBank/DDBJ whole genome shotgun (WGS) entry which is preliminary data.</text>
</comment>
<evidence type="ECO:0000256" key="7">
    <source>
        <dbReference type="ARBA" id="ARBA00023173"/>
    </source>
</evidence>
<dbReference type="AlphaFoldDB" id="A0A1E2VCJ0"/>
<dbReference type="GO" id="GO:0034707">
    <property type="term" value="C:chloride channel complex"/>
    <property type="evidence" value="ECO:0007669"/>
    <property type="project" value="UniProtKB-KW"/>
</dbReference>
<evidence type="ECO:0000256" key="8">
    <source>
        <dbReference type="ARBA" id="ARBA00023214"/>
    </source>
</evidence>
<dbReference type="EMBL" id="MDTQ01000001">
    <property type="protein sequence ID" value="ODC04674.1"/>
    <property type="molecule type" value="Genomic_DNA"/>
</dbReference>
<dbReference type="Pfam" id="PF00654">
    <property type="entry name" value="Voltage_CLC"/>
    <property type="match status" value="1"/>
</dbReference>
<proteinExistence type="predicted"/>
<sequence length="582" mass="62710">MTYFKILRKWLSLEHFRHQLARVDALPQLAILGLMAGLVTGSTMLVLRWLIEGPALLLMPNGLAENFEALPWSVRLLLPIGTGLAIGLLLTWLKPTTRKAGIGYVIERLALHQGHLPMRNSLVQLVTGVTAIIGGLSAGREGPAVHIGAGASSWLGRRLRLPNNSIRLLVGSGTAAAIAASFNTPLAGVIFAMEVVLLEYTIAGFTPVILAAFSAAALNQVFYGSSPAFDVPPLGLHSLLELGWIMLMGVVIGTLSASFVMIARRVQSLPLPSLWLRGLLAGILTGVAGCFLPEVMGIGYDSLDQILNGQMLFGMMLALSLSKLILTAVTAGLGLPIGIIGPILVVGAAFGGAFGVLGDGLLSVKAADSSLYAMLGMAAMMGAVLQAPLAALMALLEMTHNTQIVLPSMLVVIVAEMMHSALFRRPSYFIAMLNGQGIYPRQQPLAQALSRVSVAAIMDRNVLRAPRVINTEKGEKLLQQRPQWIALEQQEGQKSERIILPAAALARWLDEHHDPEEKLDLLEIPAARLLASPIHLEATLQEADEEMRQYGVEALYVRHMHAPTLHRISGIITREQIETHYR</sequence>
<feature type="transmembrane region" description="Helical" evidence="10">
    <location>
        <begin position="370"/>
        <end position="392"/>
    </location>
</feature>
<gene>
    <name evidence="11" type="ORF">BFW38_15215</name>
</gene>
<reference evidence="11 12" key="1">
    <citation type="submission" date="2016-08" db="EMBL/GenBank/DDBJ databases">
        <authorList>
            <person name="Seilhamer J.J."/>
        </authorList>
    </citation>
    <scope>NUCLEOTIDE SEQUENCE [LARGE SCALE GENOMIC DNA]</scope>
    <source>
        <strain evidence="11 12">PH27A</strain>
    </source>
</reference>
<keyword evidence="9" id="KW-0407">Ion channel</keyword>
<dbReference type="RefSeq" id="WP_068999658.1">
    <property type="nucleotide sequence ID" value="NZ_MDTQ01000001.1"/>
</dbReference>
<evidence type="ECO:0000256" key="9">
    <source>
        <dbReference type="ARBA" id="ARBA00023303"/>
    </source>
</evidence>
<dbReference type="Proteomes" id="UP000094291">
    <property type="component" value="Unassembled WGS sequence"/>
</dbReference>
<feature type="transmembrane region" description="Helical" evidence="10">
    <location>
        <begin position="404"/>
        <end position="423"/>
    </location>
</feature>
<protein>
    <recommendedName>
        <fullName evidence="13">Chloride channel protein</fullName>
    </recommendedName>
</protein>
<evidence type="ECO:0000256" key="4">
    <source>
        <dbReference type="ARBA" id="ARBA00022989"/>
    </source>
</evidence>
<dbReference type="PRINTS" id="PR00762">
    <property type="entry name" value="CLCHANNEL"/>
</dbReference>
<dbReference type="InterPro" id="IPR014743">
    <property type="entry name" value="Cl-channel_core"/>
</dbReference>
<evidence type="ECO:0000256" key="6">
    <source>
        <dbReference type="ARBA" id="ARBA00023136"/>
    </source>
</evidence>
<feature type="transmembrane region" description="Helical" evidence="10">
    <location>
        <begin position="312"/>
        <end position="333"/>
    </location>
</feature>
<evidence type="ECO:0000313" key="12">
    <source>
        <dbReference type="Proteomes" id="UP000094291"/>
    </source>
</evidence>
<keyword evidence="6 10" id="KW-0472">Membrane</keyword>
<keyword evidence="5" id="KW-0406">Ion transport</keyword>
<dbReference type="SUPFAM" id="SSF81340">
    <property type="entry name" value="Clc chloride channel"/>
    <property type="match status" value="1"/>
</dbReference>
<evidence type="ECO:0000256" key="2">
    <source>
        <dbReference type="ARBA" id="ARBA00022448"/>
    </source>
</evidence>
<dbReference type="PANTHER" id="PTHR43427">
    <property type="entry name" value="CHLORIDE CHANNEL PROTEIN CLC-E"/>
    <property type="match status" value="1"/>
</dbReference>
<feature type="transmembrane region" description="Helical" evidence="10">
    <location>
        <begin position="29"/>
        <end position="51"/>
    </location>
</feature>
<dbReference type="Gene3D" id="1.10.3080.10">
    <property type="entry name" value="Clc chloride channel"/>
    <property type="match status" value="1"/>
</dbReference>
<keyword evidence="8" id="KW-0868">Chloride</keyword>
<comment type="subcellular location">
    <subcellularLocation>
        <location evidence="1">Membrane</location>
        <topology evidence="1">Multi-pass membrane protein</topology>
    </subcellularLocation>
</comment>
<dbReference type="GO" id="GO:0005254">
    <property type="term" value="F:chloride channel activity"/>
    <property type="evidence" value="ECO:0007669"/>
    <property type="project" value="UniProtKB-KW"/>
</dbReference>
<feature type="transmembrane region" description="Helical" evidence="10">
    <location>
        <begin position="274"/>
        <end position="300"/>
    </location>
</feature>
<keyword evidence="3 10" id="KW-0812">Transmembrane</keyword>
<dbReference type="STRING" id="197479.BFW38_15215"/>
<evidence type="ECO:0008006" key="13">
    <source>
        <dbReference type="Google" id="ProtNLM"/>
    </source>
</evidence>
<evidence type="ECO:0000256" key="5">
    <source>
        <dbReference type="ARBA" id="ARBA00023065"/>
    </source>
</evidence>
<keyword evidence="7" id="KW-0869">Chloride channel</keyword>
<keyword evidence="12" id="KW-1185">Reference proteome</keyword>
<feature type="transmembrane region" description="Helical" evidence="10">
    <location>
        <begin position="339"/>
        <end position="358"/>
    </location>
</feature>
<feature type="transmembrane region" description="Helical" evidence="10">
    <location>
        <begin position="239"/>
        <end position="262"/>
    </location>
</feature>